<reference evidence="1" key="2">
    <citation type="submission" date="2022-01" db="EMBL/GenBank/DDBJ databases">
        <authorList>
            <person name="Yamashiro T."/>
            <person name="Shiraishi A."/>
            <person name="Satake H."/>
            <person name="Nakayama K."/>
        </authorList>
    </citation>
    <scope>NUCLEOTIDE SEQUENCE</scope>
</reference>
<sequence length="491" mass="57970">MLKPIPEDDRSVTPKLVWVIPTSHIPDAEKDWANALATTYQAMAENSLLEKNGDIRTFMNCKGCGQALSISKMKAARYHDFRLELLIPEHMWIDDNKSLLSLRVRLLKDITLRRADNQEYMIAEKDFKNLYPSDFEDLNLLLLQGHLNHLPGSDIRMLSTAVKLNNERKIMRFNEIYMFSDGTLTNIMEALDHRVKEYKVNRLNPEHLSDTYVFTMKMEILLEPTSNKLMVGDSDVYTLEDPTLILEILSRRFFLRLNLPDHRSVQVKMEMEIPHSSGVYFITTCSYSTDTSNELLKAQMKSNFQDQANDRALWDVLKQWDVLEEEKVIDEDEVIPEDETHELITEFQHVDKRVPTIFDRARMEATLNDMMSNQFQNAKEYTYHLEQATNFMENQIVHKEFKNFIEDARLSIQHWKDSWHKRVYKQNQRKVKDNIEDYFSKHKITEVVKITTDQQYGLDYMEQILMMTENDKTDSFSKADFKYLNKNNIED</sequence>
<keyword evidence="2" id="KW-1185">Reference proteome</keyword>
<protein>
    <submittedName>
        <fullName evidence="1">Uncharacterized protein</fullName>
    </submittedName>
</protein>
<proteinExistence type="predicted"/>
<reference evidence="1" key="1">
    <citation type="journal article" date="2022" name="Int. J. Mol. Sci.">
        <title>Draft Genome of Tanacetum Coccineum: Genomic Comparison of Closely Related Tanacetum-Family Plants.</title>
        <authorList>
            <person name="Yamashiro T."/>
            <person name="Shiraishi A."/>
            <person name="Nakayama K."/>
            <person name="Satake H."/>
        </authorList>
    </citation>
    <scope>NUCLEOTIDE SEQUENCE</scope>
</reference>
<accession>A0ABQ4YTK3</accession>
<organism evidence="1 2">
    <name type="scientific">Tanacetum coccineum</name>
    <dbReference type="NCBI Taxonomy" id="301880"/>
    <lineage>
        <taxon>Eukaryota</taxon>
        <taxon>Viridiplantae</taxon>
        <taxon>Streptophyta</taxon>
        <taxon>Embryophyta</taxon>
        <taxon>Tracheophyta</taxon>
        <taxon>Spermatophyta</taxon>
        <taxon>Magnoliopsida</taxon>
        <taxon>eudicotyledons</taxon>
        <taxon>Gunneridae</taxon>
        <taxon>Pentapetalae</taxon>
        <taxon>asterids</taxon>
        <taxon>campanulids</taxon>
        <taxon>Asterales</taxon>
        <taxon>Asteraceae</taxon>
        <taxon>Asteroideae</taxon>
        <taxon>Anthemideae</taxon>
        <taxon>Anthemidinae</taxon>
        <taxon>Tanacetum</taxon>
    </lineage>
</organism>
<evidence type="ECO:0000313" key="2">
    <source>
        <dbReference type="Proteomes" id="UP001151760"/>
    </source>
</evidence>
<dbReference type="Proteomes" id="UP001151760">
    <property type="component" value="Unassembled WGS sequence"/>
</dbReference>
<evidence type="ECO:0000313" key="1">
    <source>
        <dbReference type="EMBL" id="GJS81090.1"/>
    </source>
</evidence>
<dbReference type="EMBL" id="BQNB010010721">
    <property type="protein sequence ID" value="GJS81090.1"/>
    <property type="molecule type" value="Genomic_DNA"/>
</dbReference>
<name>A0ABQ4YTK3_9ASTR</name>
<gene>
    <name evidence="1" type="ORF">Tco_0747631</name>
</gene>
<comment type="caution">
    <text evidence="1">The sequence shown here is derived from an EMBL/GenBank/DDBJ whole genome shotgun (WGS) entry which is preliminary data.</text>
</comment>